<protein>
    <submittedName>
        <fullName evidence="2">Uncharacterized protein</fullName>
    </submittedName>
</protein>
<comment type="caution">
    <text evidence="2">The sequence shown here is derived from an EMBL/GenBank/DDBJ whole genome shotgun (WGS) entry which is preliminary data.</text>
</comment>
<reference evidence="2" key="1">
    <citation type="journal article" date="2015" name="Nature">
        <title>Complex archaea that bridge the gap between prokaryotes and eukaryotes.</title>
        <authorList>
            <person name="Spang A."/>
            <person name="Saw J.H."/>
            <person name="Jorgensen S.L."/>
            <person name="Zaremba-Niedzwiedzka K."/>
            <person name="Martijn J."/>
            <person name="Lind A.E."/>
            <person name="van Eijk R."/>
            <person name="Schleper C."/>
            <person name="Guy L."/>
            <person name="Ettema T.J."/>
        </authorList>
    </citation>
    <scope>NUCLEOTIDE SEQUENCE</scope>
</reference>
<dbReference type="EMBL" id="LAZR01050534">
    <property type="protein sequence ID" value="KKK87144.1"/>
    <property type="molecule type" value="Genomic_DNA"/>
</dbReference>
<feature type="region of interest" description="Disordered" evidence="1">
    <location>
        <begin position="32"/>
        <end position="58"/>
    </location>
</feature>
<feature type="non-terminal residue" evidence="2">
    <location>
        <position position="1"/>
    </location>
</feature>
<feature type="compositionally biased region" description="Low complexity" evidence="1">
    <location>
        <begin position="45"/>
        <end position="58"/>
    </location>
</feature>
<gene>
    <name evidence="2" type="ORF">LCGC14_2756160</name>
</gene>
<accession>A0A0F9B8X0</accession>
<sequence length="77" mass="8093">HADSDFTNSISREEYSRVAGILDDPTIYVAMNHGSNTGRDGGADPDGPGWSPWGGDLDALMHGAQQRYASSAPSVAD</sequence>
<organism evidence="2">
    <name type="scientific">marine sediment metagenome</name>
    <dbReference type="NCBI Taxonomy" id="412755"/>
    <lineage>
        <taxon>unclassified sequences</taxon>
        <taxon>metagenomes</taxon>
        <taxon>ecological metagenomes</taxon>
    </lineage>
</organism>
<evidence type="ECO:0000313" key="2">
    <source>
        <dbReference type="EMBL" id="KKK87144.1"/>
    </source>
</evidence>
<proteinExistence type="predicted"/>
<dbReference type="AlphaFoldDB" id="A0A0F9B8X0"/>
<name>A0A0F9B8X0_9ZZZZ</name>
<evidence type="ECO:0000256" key="1">
    <source>
        <dbReference type="SAM" id="MobiDB-lite"/>
    </source>
</evidence>